<dbReference type="InterPro" id="IPR027973">
    <property type="entry name" value="FSAF1-like"/>
</dbReference>
<dbReference type="Proteomes" id="UP001497525">
    <property type="component" value="Unassembled WGS sequence"/>
</dbReference>
<reference evidence="2" key="1">
    <citation type="submission" date="2024-06" db="EMBL/GenBank/DDBJ databases">
        <authorList>
            <person name="Liu X."/>
            <person name="Lenzi L."/>
            <person name="Haldenby T S."/>
            <person name="Uol C."/>
        </authorList>
    </citation>
    <scope>NUCLEOTIDE SEQUENCE</scope>
</reference>
<sequence>MNSKREKEQAVDDEPIYVKLSDIPYDLMRFNISAKSGSDRREARKTLLMKMGAAPPKREYINYKLILKQKTEAKLKAAQLPYDAAADMANKQIPLDRIKRRRQKRKKDKSSSKQKSKKIKKSPKRKKSRK</sequence>
<evidence type="ECO:0000256" key="1">
    <source>
        <dbReference type="SAM" id="MobiDB-lite"/>
    </source>
</evidence>
<evidence type="ECO:0000313" key="2">
    <source>
        <dbReference type="EMBL" id="CAL5134617.1"/>
    </source>
</evidence>
<dbReference type="AlphaFoldDB" id="A0AAV2TGS0"/>
<accession>A0AAV2TGS0</accession>
<feature type="region of interest" description="Disordered" evidence="1">
    <location>
        <begin position="89"/>
        <end position="130"/>
    </location>
</feature>
<protein>
    <submittedName>
        <fullName evidence="2">Uncharacterized protein</fullName>
    </submittedName>
</protein>
<evidence type="ECO:0000313" key="3">
    <source>
        <dbReference type="Proteomes" id="UP001497525"/>
    </source>
</evidence>
<dbReference type="EMBL" id="CAXLJL010000212">
    <property type="protein sequence ID" value="CAL5134617.1"/>
    <property type="molecule type" value="Genomic_DNA"/>
</dbReference>
<name>A0AAV2TGS0_CALDB</name>
<gene>
    <name evidence="2" type="ORF">CDAUBV1_LOCUS8397</name>
</gene>
<dbReference type="Pfam" id="PF15375">
    <property type="entry name" value="FSAF1"/>
    <property type="match status" value="1"/>
</dbReference>
<organism evidence="2 3">
    <name type="scientific">Calicophoron daubneyi</name>
    <name type="common">Rumen fluke</name>
    <name type="synonym">Paramphistomum daubneyi</name>
    <dbReference type="NCBI Taxonomy" id="300641"/>
    <lineage>
        <taxon>Eukaryota</taxon>
        <taxon>Metazoa</taxon>
        <taxon>Spiralia</taxon>
        <taxon>Lophotrochozoa</taxon>
        <taxon>Platyhelminthes</taxon>
        <taxon>Trematoda</taxon>
        <taxon>Digenea</taxon>
        <taxon>Plagiorchiida</taxon>
        <taxon>Pronocephalata</taxon>
        <taxon>Paramphistomoidea</taxon>
        <taxon>Paramphistomidae</taxon>
        <taxon>Calicophoron</taxon>
    </lineage>
</organism>
<feature type="compositionally biased region" description="Basic residues" evidence="1">
    <location>
        <begin position="98"/>
        <end position="130"/>
    </location>
</feature>
<comment type="caution">
    <text evidence="2">The sequence shown here is derived from an EMBL/GenBank/DDBJ whole genome shotgun (WGS) entry which is preliminary data.</text>
</comment>
<proteinExistence type="predicted"/>